<keyword evidence="2" id="KW-1185">Reference proteome</keyword>
<proteinExistence type="predicted"/>
<evidence type="ECO:0000313" key="1">
    <source>
        <dbReference type="EMBL" id="KIK49917.1"/>
    </source>
</evidence>
<evidence type="ECO:0000313" key="2">
    <source>
        <dbReference type="Proteomes" id="UP000053593"/>
    </source>
</evidence>
<gene>
    <name evidence="1" type="ORF">GYMLUDRAFT_51479</name>
</gene>
<dbReference type="Proteomes" id="UP000053593">
    <property type="component" value="Unassembled WGS sequence"/>
</dbReference>
<dbReference type="HOGENOM" id="CLU_3106567_0_0_1"/>
<name>A0A0D0BWL7_9AGAR</name>
<dbReference type="EMBL" id="KN834957">
    <property type="protein sequence ID" value="KIK49917.1"/>
    <property type="molecule type" value="Genomic_DNA"/>
</dbReference>
<organism evidence="1 2">
    <name type="scientific">Collybiopsis luxurians FD-317 M1</name>
    <dbReference type="NCBI Taxonomy" id="944289"/>
    <lineage>
        <taxon>Eukaryota</taxon>
        <taxon>Fungi</taxon>
        <taxon>Dikarya</taxon>
        <taxon>Basidiomycota</taxon>
        <taxon>Agaricomycotina</taxon>
        <taxon>Agaricomycetes</taxon>
        <taxon>Agaricomycetidae</taxon>
        <taxon>Agaricales</taxon>
        <taxon>Marasmiineae</taxon>
        <taxon>Omphalotaceae</taxon>
        <taxon>Collybiopsis</taxon>
        <taxon>Collybiopsis luxurians</taxon>
    </lineage>
</organism>
<protein>
    <submittedName>
        <fullName evidence="1">Uncharacterized protein</fullName>
    </submittedName>
</protein>
<sequence length="51" mass="5800">MQIVDFCPPLRTIKLAIRARTQRDGHASHPEMNEPVFELRALVTIVDPTQS</sequence>
<dbReference type="AlphaFoldDB" id="A0A0D0BWL7"/>
<accession>A0A0D0BWL7</accession>
<reference evidence="1 2" key="1">
    <citation type="submission" date="2014-04" db="EMBL/GenBank/DDBJ databases">
        <title>Evolutionary Origins and Diversification of the Mycorrhizal Mutualists.</title>
        <authorList>
            <consortium name="DOE Joint Genome Institute"/>
            <consortium name="Mycorrhizal Genomics Consortium"/>
            <person name="Kohler A."/>
            <person name="Kuo A."/>
            <person name="Nagy L.G."/>
            <person name="Floudas D."/>
            <person name="Copeland A."/>
            <person name="Barry K.W."/>
            <person name="Cichocki N."/>
            <person name="Veneault-Fourrey C."/>
            <person name="LaButti K."/>
            <person name="Lindquist E.A."/>
            <person name="Lipzen A."/>
            <person name="Lundell T."/>
            <person name="Morin E."/>
            <person name="Murat C."/>
            <person name="Riley R."/>
            <person name="Ohm R."/>
            <person name="Sun H."/>
            <person name="Tunlid A."/>
            <person name="Henrissat B."/>
            <person name="Grigoriev I.V."/>
            <person name="Hibbett D.S."/>
            <person name="Martin F."/>
        </authorList>
    </citation>
    <scope>NUCLEOTIDE SEQUENCE [LARGE SCALE GENOMIC DNA]</scope>
    <source>
        <strain evidence="1 2">FD-317 M1</strain>
    </source>
</reference>